<evidence type="ECO:0000313" key="2">
    <source>
        <dbReference type="Proteomes" id="UP000192569"/>
    </source>
</evidence>
<dbReference type="Proteomes" id="UP000192569">
    <property type="component" value="Chromosome I"/>
</dbReference>
<proteinExistence type="predicted"/>
<accession>A0A1W1W0A3</accession>
<sequence length="110" mass="12637">MPIPGMDDKLMASDCLASQKFLASCYNMAITECANQDLRRDFFNIYQDEQNCLKMVFDSLNARGWYNLQMANMQDINQLQQQMRQEAMRLQAQVGVGPVQMGQMGFQPRA</sequence>
<dbReference type="InterPro" id="IPR012851">
    <property type="entry name" value="Spore_coat_CotF-like"/>
</dbReference>
<keyword evidence="2" id="KW-1185">Reference proteome</keyword>
<dbReference type="InterPro" id="IPR012347">
    <property type="entry name" value="Ferritin-like"/>
</dbReference>
<reference evidence="1 2" key="1">
    <citation type="submission" date="2017-04" db="EMBL/GenBank/DDBJ databases">
        <authorList>
            <person name="Afonso C.L."/>
            <person name="Miller P.J."/>
            <person name="Scott M.A."/>
            <person name="Spackman E."/>
            <person name="Goraichik I."/>
            <person name="Dimitrov K.M."/>
            <person name="Suarez D.L."/>
            <person name="Swayne D.E."/>
        </authorList>
    </citation>
    <scope>NUCLEOTIDE SEQUENCE [LARGE SCALE GENOMIC DNA]</scope>
    <source>
        <strain evidence="1 2">ToBE</strain>
    </source>
</reference>
<protein>
    <submittedName>
        <fullName evidence="1">Coat F domain-containing protein</fullName>
    </submittedName>
</protein>
<dbReference type="Gene3D" id="1.20.1260.10">
    <property type="match status" value="1"/>
</dbReference>
<dbReference type="OrthoDB" id="1685263at2"/>
<organism evidence="1 2">
    <name type="scientific">Thermanaeromonas toyohensis ToBE</name>
    <dbReference type="NCBI Taxonomy" id="698762"/>
    <lineage>
        <taxon>Bacteria</taxon>
        <taxon>Bacillati</taxon>
        <taxon>Bacillota</taxon>
        <taxon>Clostridia</taxon>
        <taxon>Neomoorellales</taxon>
        <taxon>Neomoorellaceae</taxon>
        <taxon>Thermanaeromonas</taxon>
    </lineage>
</organism>
<dbReference type="STRING" id="698762.SAMN00808754_2704"/>
<dbReference type="Pfam" id="PF07875">
    <property type="entry name" value="Coat_F"/>
    <property type="match status" value="1"/>
</dbReference>
<dbReference type="RefSeq" id="WP_084666417.1">
    <property type="nucleotide sequence ID" value="NZ_LT838272.1"/>
</dbReference>
<evidence type="ECO:0000313" key="1">
    <source>
        <dbReference type="EMBL" id="SMB99047.1"/>
    </source>
</evidence>
<dbReference type="EMBL" id="LT838272">
    <property type="protein sequence ID" value="SMB99047.1"/>
    <property type="molecule type" value="Genomic_DNA"/>
</dbReference>
<dbReference type="AlphaFoldDB" id="A0A1W1W0A3"/>
<name>A0A1W1W0A3_9FIRM</name>
<gene>
    <name evidence="1" type="ORF">SAMN00808754_2704</name>
</gene>